<gene>
    <name evidence="1" type="ORF">Pan153_39890</name>
</gene>
<dbReference type="Proteomes" id="UP000320839">
    <property type="component" value="Chromosome"/>
</dbReference>
<reference evidence="1 2" key="1">
    <citation type="submission" date="2019-02" db="EMBL/GenBank/DDBJ databases">
        <title>Deep-cultivation of Planctomycetes and their phenomic and genomic characterization uncovers novel biology.</title>
        <authorList>
            <person name="Wiegand S."/>
            <person name="Jogler M."/>
            <person name="Boedeker C."/>
            <person name="Pinto D."/>
            <person name="Vollmers J."/>
            <person name="Rivas-Marin E."/>
            <person name="Kohn T."/>
            <person name="Peeters S.H."/>
            <person name="Heuer A."/>
            <person name="Rast P."/>
            <person name="Oberbeckmann S."/>
            <person name="Bunk B."/>
            <person name="Jeske O."/>
            <person name="Meyerdierks A."/>
            <person name="Storesund J.E."/>
            <person name="Kallscheuer N."/>
            <person name="Luecker S."/>
            <person name="Lage O.M."/>
            <person name="Pohl T."/>
            <person name="Merkel B.J."/>
            <person name="Hornburger P."/>
            <person name="Mueller R.-W."/>
            <person name="Bruemmer F."/>
            <person name="Labrenz M."/>
            <person name="Spormann A.M."/>
            <person name="Op den Camp H."/>
            <person name="Overmann J."/>
            <person name="Amann R."/>
            <person name="Jetten M.S.M."/>
            <person name="Mascher T."/>
            <person name="Medema M.H."/>
            <person name="Devos D.P."/>
            <person name="Kaster A.-K."/>
            <person name="Ovreas L."/>
            <person name="Rohde M."/>
            <person name="Galperin M.Y."/>
            <person name="Jogler C."/>
        </authorList>
    </citation>
    <scope>NUCLEOTIDE SEQUENCE [LARGE SCALE GENOMIC DNA]</scope>
    <source>
        <strain evidence="1 2">Pan153</strain>
    </source>
</reference>
<proteinExistence type="predicted"/>
<dbReference type="EMBL" id="CP036317">
    <property type="protein sequence ID" value="QDV19324.1"/>
    <property type="molecule type" value="Genomic_DNA"/>
</dbReference>
<name>A0A518FSK8_9PLAN</name>
<evidence type="ECO:0000313" key="2">
    <source>
        <dbReference type="Proteomes" id="UP000320839"/>
    </source>
</evidence>
<sequence length="244" mass="27590">MRYWIPTIILLQIVMCNGCSSIKTTAYDRLEDDTLVANPDQHLKGVPVSLRVPTHLELTVEEKTFWRAEGTELIPVTSCRSTRTVSHKVQCTEKIFLVDPVRPGGGPTGANDISNSYGFSFKNDDITADDISKDIRERDYQYSGKGQLTGIHYHIQDETILRSAELLAASLKFIENFPTKGKLSGYGEGNKNIQGLNLIQTTRVIAWSRFDLNSEHFEDDVMDFLNTYVNQKHIEQASFENQGR</sequence>
<accession>A0A518FSK8</accession>
<dbReference type="OrthoDB" id="286122at2"/>
<evidence type="ECO:0000313" key="1">
    <source>
        <dbReference type="EMBL" id="QDV19324.1"/>
    </source>
</evidence>
<protein>
    <submittedName>
        <fullName evidence="1">Uncharacterized protein</fullName>
    </submittedName>
</protein>
<dbReference type="AlphaFoldDB" id="A0A518FSK8"/>
<dbReference type="RefSeq" id="WP_145457369.1">
    <property type="nucleotide sequence ID" value="NZ_CP036317.1"/>
</dbReference>
<organism evidence="1 2">
    <name type="scientific">Gimesia panareensis</name>
    <dbReference type="NCBI Taxonomy" id="2527978"/>
    <lineage>
        <taxon>Bacteria</taxon>
        <taxon>Pseudomonadati</taxon>
        <taxon>Planctomycetota</taxon>
        <taxon>Planctomycetia</taxon>
        <taxon>Planctomycetales</taxon>
        <taxon>Planctomycetaceae</taxon>
        <taxon>Gimesia</taxon>
    </lineage>
</organism>